<dbReference type="GO" id="GO:0016020">
    <property type="term" value="C:membrane"/>
    <property type="evidence" value="ECO:0007669"/>
    <property type="project" value="UniProtKB-SubCell"/>
</dbReference>
<accession>A0AAD5D5L2</accession>
<gene>
    <name evidence="8" type="ORF">M8C21_025585</name>
</gene>
<organism evidence="8 9">
    <name type="scientific">Ambrosia artemisiifolia</name>
    <name type="common">Common ragweed</name>
    <dbReference type="NCBI Taxonomy" id="4212"/>
    <lineage>
        <taxon>Eukaryota</taxon>
        <taxon>Viridiplantae</taxon>
        <taxon>Streptophyta</taxon>
        <taxon>Embryophyta</taxon>
        <taxon>Tracheophyta</taxon>
        <taxon>Spermatophyta</taxon>
        <taxon>Magnoliopsida</taxon>
        <taxon>eudicotyledons</taxon>
        <taxon>Gunneridae</taxon>
        <taxon>Pentapetalae</taxon>
        <taxon>asterids</taxon>
        <taxon>campanulids</taxon>
        <taxon>Asterales</taxon>
        <taxon>Asteraceae</taxon>
        <taxon>Asteroideae</taxon>
        <taxon>Heliantheae alliance</taxon>
        <taxon>Heliantheae</taxon>
        <taxon>Ambrosia</taxon>
    </lineage>
</organism>
<feature type="domain" description="RING-type" evidence="7">
    <location>
        <begin position="116"/>
        <end position="158"/>
    </location>
</feature>
<dbReference type="EMBL" id="JAMZMK010002671">
    <property type="protein sequence ID" value="KAI7754703.1"/>
    <property type="molecule type" value="Genomic_DNA"/>
</dbReference>
<evidence type="ECO:0000256" key="1">
    <source>
        <dbReference type="ARBA" id="ARBA00004370"/>
    </source>
</evidence>
<reference evidence="8" key="1">
    <citation type="submission" date="2022-06" db="EMBL/GenBank/DDBJ databases">
        <title>Uncovering the hologenomic basis of an extraordinary plant invasion.</title>
        <authorList>
            <person name="Bieker V.C."/>
            <person name="Martin M.D."/>
            <person name="Gilbert T."/>
            <person name="Hodgins K."/>
            <person name="Battlay P."/>
            <person name="Petersen B."/>
            <person name="Wilson J."/>
        </authorList>
    </citation>
    <scope>NUCLEOTIDE SEQUENCE</scope>
    <source>
        <strain evidence="8">AA19_3_7</strain>
        <tissue evidence="8">Leaf</tissue>
    </source>
</reference>
<name>A0AAD5D5L2_AMBAR</name>
<dbReference type="SMART" id="SM00184">
    <property type="entry name" value="RING"/>
    <property type="match status" value="1"/>
</dbReference>
<keyword evidence="3 6" id="KW-0863">Zinc-finger</keyword>
<dbReference type="PANTHER" id="PTHR46151:SF28">
    <property type="entry name" value="ZINC FINGER, RING_FYVE_PHD-TYPE-RELATED"/>
    <property type="match status" value="1"/>
</dbReference>
<keyword evidence="4" id="KW-0862">Zinc</keyword>
<dbReference type="PROSITE" id="PS50089">
    <property type="entry name" value="ZF_RING_2"/>
    <property type="match status" value="1"/>
</dbReference>
<dbReference type="InterPro" id="IPR001841">
    <property type="entry name" value="Znf_RING"/>
</dbReference>
<dbReference type="SUPFAM" id="SSF57850">
    <property type="entry name" value="RING/U-box"/>
    <property type="match status" value="1"/>
</dbReference>
<evidence type="ECO:0000259" key="7">
    <source>
        <dbReference type="PROSITE" id="PS50089"/>
    </source>
</evidence>
<dbReference type="InterPro" id="IPR013083">
    <property type="entry name" value="Znf_RING/FYVE/PHD"/>
</dbReference>
<dbReference type="Proteomes" id="UP001206925">
    <property type="component" value="Unassembled WGS sequence"/>
</dbReference>
<evidence type="ECO:0000256" key="4">
    <source>
        <dbReference type="ARBA" id="ARBA00022833"/>
    </source>
</evidence>
<dbReference type="GO" id="GO:0008270">
    <property type="term" value="F:zinc ion binding"/>
    <property type="evidence" value="ECO:0007669"/>
    <property type="project" value="UniProtKB-KW"/>
</dbReference>
<evidence type="ECO:0000256" key="5">
    <source>
        <dbReference type="ARBA" id="ARBA00023136"/>
    </source>
</evidence>
<dbReference type="Pfam" id="PF13639">
    <property type="entry name" value="zf-RING_2"/>
    <property type="match status" value="1"/>
</dbReference>
<protein>
    <recommendedName>
        <fullName evidence="7">RING-type domain-containing protein</fullName>
    </recommendedName>
</protein>
<evidence type="ECO:0000313" key="9">
    <source>
        <dbReference type="Proteomes" id="UP001206925"/>
    </source>
</evidence>
<keyword evidence="9" id="KW-1185">Reference proteome</keyword>
<dbReference type="PANTHER" id="PTHR46151">
    <property type="entry name" value="NEP1-INTERACTING PROTEIN-LIKE 2"/>
    <property type="match status" value="1"/>
</dbReference>
<keyword evidence="2" id="KW-0479">Metal-binding</keyword>
<evidence type="ECO:0000256" key="2">
    <source>
        <dbReference type="ARBA" id="ARBA00022723"/>
    </source>
</evidence>
<comment type="caution">
    <text evidence="8">The sequence shown here is derived from an EMBL/GenBank/DDBJ whole genome shotgun (WGS) entry which is preliminary data.</text>
</comment>
<proteinExistence type="predicted"/>
<evidence type="ECO:0000313" key="8">
    <source>
        <dbReference type="EMBL" id="KAI7754703.1"/>
    </source>
</evidence>
<sequence>MTTAQMVKGAIEVVHGSRPVLQPASNITTSDSSTDADLGLQLTRSASPNQQLLPLGRTTLPIHIVADDNFEPKHLPDHDNMFLITKVGSGEKLIKLPKNKISNHNILDTSGNETCCSVCLQDFEVGNSAGTFPKCEHKFHPECIYQWLLTNNSCPVCRTTI</sequence>
<keyword evidence="5" id="KW-0472">Membrane</keyword>
<evidence type="ECO:0000256" key="6">
    <source>
        <dbReference type="PROSITE-ProRule" id="PRU00175"/>
    </source>
</evidence>
<dbReference type="Gene3D" id="3.30.40.10">
    <property type="entry name" value="Zinc/RING finger domain, C3HC4 (zinc finger)"/>
    <property type="match status" value="1"/>
</dbReference>
<dbReference type="AlphaFoldDB" id="A0AAD5D5L2"/>
<comment type="subcellular location">
    <subcellularLocation>
        <location evidence="1">Membrane</location>
    </subcellularLocation>
</comment>
<evidence type="ECO:0000256" key="3">
    <source>
        <dbReference type="ARBA" id="ARBA00022771"/>
    </source>
</evidence>